<comment type="caution">
    <text evidence="1">The sequence shown here is derived from an EMBL/GenBank/DDBJ whole genome shotgun (WGS) entry which is preliminary data.</text>
</comment>
<dbReference type="Proteomes" id="UP000323819">
    <property type="component" value="Unassembled WGS sequence"/>
</dbReference>
<evidence type="ECO:0000313" key="2">
    <source>
        <dbReference type="Proteomes" id="UP000323819"/>
    </source>
</evidence>
<dbReference type="RefSeq" id="WP_044125996.1">
    <property type="nucleotide sequence ID" value="NZ_JBBBZX010000080.1"/>
</dbReference>
<accession>A0ABD7STX7</accession>
<dbReference type="EMBL" id="VSIJ01000005">
    <property type="protein sequence ID" value="TXX67406.1"/>
    <property type="molecule type" value="Genomic_DNA"/>
</dbReference>
<evidence type="ECO:0000313" key="1">
    <source>
        <dbReference type="EMBL" id="TXX67406.1"/>
    </source>
</evidence>
<reference evidence="1 2" key="1">
    <citation type="submission" date="2019-06" db="EMBL/GenBank/DDBJ databases">
        <title>Vibrio cholerae phylogeny based on whole-genome sequencing reveals genetic diversity and population strucutre.</title>
        <authorList>
            <person name="Zhiqiu Y."/>
            <person name="Bin L."/>
            <person name="Lingyan J."/>
        </authorList>
    </citation>
    <scope>NUCLEOTIDE SEQUENCE [LARGE SCALE GENOMIC DNA]</scope>
    <source>
        <strain evidence="1 2">N2814</strain>
    </source>
</reference>
<name>A0ABD7STX7_VIBCL</name>
<dbReference type="AlphaFoldDB" id="A0ABD7STX7"/>
<proteinExistence type="predicted"/>
<organism evidence="1 2">
    <name type="scientific">Vibrio cholerae</name>
    <dbReference type="NCBI Taxonomy" id="666"/>
    <lineage>
        <taxon>Bacteria</taxon>
        <taxon>Pseudomonadati</taxon>
        <taxon>Pseudomonadota</taxon>
        <taxon>Gammaproteobacteria</taxon>
        <taxon>Vibrionales</taxon>
        <taxon>Vibrionaceae</taxon>
        <taxon>Vibrio</taxon>
    </lineage>
</organism>
<protein>
    <submittedName>
        <fullName evidence="1">Uncharacterized protein</fullName>
    </submittedName>
</protein>
<gene>
    <name evidence="1" type="ORF">FXF03_02165</name>
</gene>
<sequence length="80" mass="9106">MIVKWLTVTAEKFGLTEKQVELIWYRGQVGVGDGNDRPGDKNAPEYFTEDGLTSAGMEIYREAEEARKKHITDRLTSLMN</sequence>